<feature type="compositionally biased region" description="Basic and acidic residues" evidence="1">
    <location>
        <begin position="77"/>
        <end position="95"/>
    </location>
</feature>
<name>A0A7W7G648_9ACTN</name>
<feature type="signal peptide" evidence="2">
    <location>
        <begin position="1"/>
        <end position="26"/>
    </location>
</feature>
<proteinExistence type="predicted"/>
<evidence type="ECO:0000313" key="4">
    <source>
        <dbReference type="Proteomes" id="UP000542742"/>
    </source>
</evidence>
<evidence type="ECO:0000313" key="3">
    <source>
        <dbReference type="EMBL" id="MBB4697657.1"/>
    </source>
</evidence>
<dbReference type="RefSeq" id="WP_184955742.1">
    <property type="nucleotide sequence ID" value="NZ_BOMC01000033.1"/>
</dbReference>
<feature type="region of interest" description="Disordered" evidence="1">
    <location>
        <begin position="22"/>
        <end position="95"/>
    </location>
</feature>
<feature type="compositionally biased region" description="Basic and acidic residues" evidence="1">
    <location>
        <begin position="29"/>
        <end position="62"/>
    </location>
</feature>
<dbReference type="Proteomes" id="UP000542742">
    <property type="component" value="Unassembled WGS sequence"/>
</dbReference>
<feature type="compositionally biased region" description="Basic and acidic residues" evidence="1">
    <location>
        <begin position="163"/>
        <end position="195"/>
    </location>
</feature>
<sequence length="245" mass="25324">MSSRLRLTAVAAATLATLTVPGTALASSGDRDRDGMPDKYERANGLDPRKNDARGDKDKDGLRNLVEFRGGTNPSKADSDGDGIRDGDDKRPKVKDDARVRFRVTSYDATTGALVVAYGKGSSLTVTVTADTELEWRGHRKGCTSVATVANLVSGAGIDKLKLARPSSDDDHHSGNAEKPDDSGHHARVATRSDDTPSTDDDTLPGSGDTLPGGGDTPPGSDAGPVADTGNPVAERIGLVCAAGS</sequence>
<feature type="chain" id="PRO_5031093853" evidence="2">
    <location>
        <begin position="27"/>
        <end position="245"/>
    </location>
</feature>
<feature type="region of interest" description="Disordered" evidence="1">
    <location>
        <begin position="163"/>
        <end position="232"/>
    </location>
</feature>
<gene>
    <name evidence="3" type="ORF">BKA14_007805</name>
</gene>
<dbReference type="AlphaFoldDB" id="A0A7W7G648"/>
<organism evidence="3 4">
    <name type="scientific">Paractinoplanes abujensis</name>
    <dbReference type="NCBI Taxonomy" id="882441"/>
    <lineage>
        <taxon>Bacteria</taxon>
        <taxon>Bacillati</taxon>
        <taxon>Actinomycetota</taxon>
        <taxon>Actinomycetes</taxon>
        <taxon>Micromonosporales</taxon>
        <taxon>Micromonosporaceae</taxon>
        <taxon>Paractinoplanes</taxon>
    </lineage>
</organism>
<dbReference type="EMBL" id="JACHMF010000001">
    <property type="protein sequence ID" value="MBB4697657.1"/>
    <property type="molecule type" value="Genomic_DNA"/>
</dbReference>
<protein>
    <submittedName>
        <fullName evidence="3">Uncharacterized protein</fullName>
    </submittedName>
</protein>
<comment type="caution">
    <text evidence="3">The sequence shown here is derived from an EMBL/GenBank/DDBJ whole genome shotgun (WGS) entry which is preliminary data.</text>
</comment>
<keyword evidence="2" id="KW-0732">Signal</keyword>
<keyword evidence="4" id="KW-1185">Reference proteome</keyword>
<evidence type="ECO:0000256" key="2">
    <source>
        <dbReference type="SAM" id="SignalP"/>
    </source>
</evidence>
<accession>A0A7W7G648</accession>
<reference evidence="3 4" key="1">
    <citation type="submission" date="2020-08" db="EMBL/GenBank/DDBJ databases">
        <title>Sequencing the genomes of 1000 actinobacteria strains.</title>
        <authorList>
            <person name="Klenk H.-P."/>
        </authorList>
    </citation>
    <scope>NUCLEOTIDE SEQUENCE [LARGE SCALE GENOMIC DNA]</scope>
    <source>
        <strain evidence="3 4">DSM 45518</strain>
    </source>
</reference>
<evidence type="ECO:0000256" key="1">
    <source>
        <dbReference type="SAM" id="MobiDB-lite"/>
    </source>
</evidence>